<reference evidence="1 2" key="1">
    <citation type="journal article" date="2023" name="Commun. Biol.">
        <title>Genome analysis of Parmales, the sister group of diatoms, reveals the evolutionary specialization of diatoms from phago-mixotrophs to photoautotrophs.</title>
        <authorList>
            <person name="Ban H."/>
            <person name="Sato S."/>
            <person name="Yoshikawa S."/>
            <person name="Yamada K."/>
            <person name="Nakamura Y."/>
            <person name="Ichinomiya M."/>
            <person name="Sato N."/>
            <person name="Blanc-Mathieu R."/>
            <person name="Endo H."/>
            <person name="Kuwata A."/>
            <person name="Ogata H."/>
        </authorList>
    </citation>
    <scope>NUCLEOTIDE SEQUENCE [LARGE SCALE GENOMIC DNA]</scope>
</reference>
<protein>
    <submittedName>
        <fullName evidence="1">Uncharacterized protein</fullName>
    </submittedName>
</protein>
<proteinExistence type="predicted"/>
<gene>
    <name evidence="1" type="ORF">TeGR_g11032</name>
</gene>
<organism evidence="1 2">
    <name type="scientific">Tetraparma gracilis</name>
    <dbReference type="NCBI Taxonomy" id="2962635"/>
    <lineage>
        <taxon>Eukaryota</taxon>
        <taxon>Sar</taxon>
        <taxon>Stramenopiles</taxon>
        <taxon>Ochrophyta</taxon>
        <taxon>Bolidophyceae</taxon>
        <taxon>Parmales</taxon>
        <taxon>Triparmaceae</taxon>
        <taxon>Tetraparma</taxon>
    </lineage>
</organism>
<evidence type="ECO:0000313" key="2">
    <source>
        <dbReference type="Proteomes" id="UP001165060"/>
    </source>
</evidence>
<dbReference type="Proteomes" id="UP001165060">
    <property type="component" value="Unassembled WGS sequence"/>
</dbReference>
<sequence length="194" mass="20905">MFLATSTSTSHDRTNAALVLHDVHSDCTDAVSDVLSSLPANIPTTLAGVVPDRDVALGPFGLNQANYHAWQARHAELSSKHPSVYGSTFVSPNIWGGSFHSLYVAQASVLYPKHRLAGEQFEGVCDTIAPVWDGEAAARFGEIAYGRALREEEAEQLLTAASLKELLQGLAAVGKSDVVWAWLRAHGYDGRFNT</sequence>
<comment type="caution">
    <text evidence="1">The sequence shown here is derived from an EMBL/GenBank/DDBJ whole genome shotgun (WGS) entry which is preliminary data.</text>
</comment>
<dbReference type="EMBL" id="BRYB01000070">
    <property type="protein sequence ID" value="GMI22070.1"/>
    <property type="molecule type" value="Genomic_DNA"/>
</dbReference>
<evidence type="ECO:0000313" key="1">
    <source>
        <dbReference type="EMBL" id="GMI22070.1"/>
    </source>
</evidence>
<keyword evidence="2" id="KW-1185">Reference proteome</keyword>
<name>A0ABQ6M9L1_9STRA</name>
<accession>A0ABQ6M9L1</accession>